<feature type="domain" description="HTH arsR-type" evidence="2">
    <location>
        <begin position="12"/>
        <end position="107"/>
    </location>
</feature>
<dbReference type="PROSITE" id="PS50987">
    <property type="entry name" value="HTH_ARSR_2"/>
    <property type="match status" value="1"/>
</dbReference>
<keyword evidence="4" id="KW-1185">Reference proteome</keyword>
<evidence type="ECO:0000259" key="2">
    <source>
        <dbReference type="PROSITE" id="PS50987"/>
    </source>
</evidence>
<dbReference type="InterPro" id="IPR052543">
    <property type="entry name" value="HTH_Metal-responsive_Reg"/>
</dbReference>
<dbReference type="InterPro" id="IPR036388">
    <property type="entry name" value="WH-like_DNA-bd_sf"/>
</dbReference>
<dbReference type="PANTHER" id="PTHR39168:SF1">
    <property type="entry name" value="TRANSCRIPTIONAL REGULATORY PROTEIN"/>
    <property type="match status" value="1"/>
</dbReference>
<dbReference type="InterPro" id="IPR036390">
    <property type="entry name" value="WH_DNA-bd_sf"/>
</dbReference>
<dbReference type="RefSeq" id="WP_254772434.1">
    <property type="nucleotide sequence ID" value="NZ_FOVG01000001.1"/>
</dbReference>
<dbReference type="InterPro" id="IPR011991">
    <property type="entry name" value="ArsR-like_HTH"/>
</dbReference>
<accession>A0A1I4YBA8</accession>
<dbReference type="Pfam" id="PF01022">
    <property type="entry name" value="HTH_5"/>
    <property type="match status" value="1"/>
</dbReference>
<evidence type="ECO:0000313" key="4">
    <source>
        <dbReference type="Proteomes" id="UP000198968"/>
    </source>
</evidence>
<dbReference type="SMART" id="SM00418">
    <property type="entry name" value="HTH_ARSR"/>
    <property type="match status" value="1"/>
</dbReference>
<evidence type="ECO:0000256" key="1">
    <source>
        <dbReference type="SAM" id="MobiDB-lite"/>
    </source>
</evidence>
<keyword evidence="3" id="KW-0238">DNA-binding</keyword>
<dbReference type="GO" id="GO:0046686">
    <property type="term" value="P:response to cadmium ion"/>
    <property type="evidence" value="ECO:0007669"/>
    <property type="project" value="TreeGrafter"/>
</dbReference>
<dbReference type="CDD" id="cd00090">
    <property type="entry name" value="HTH_ARSR"/>
    <property type="match status" value="1"/>
</dbReference>
<dbReference type="SUPFAM" id="SSF46785">
    <property type="entry name" value="Winged helix' DNA-binding domain"/>
    <property type="match status" value="1"/>
</dbReference>
<proteinExistence type="predicted"/>
<name>A0A1I4YBA8_9GAMM</name>
<dbReference type="GO" id="GO:0010288">
    <property type="term" value="P:response to lead ion"/>
    <property type="evidence" value="ECO:0007669"/>
    <property type="project" value="TreeGrafter"/>
</dbReference>
<dbReference type="PRINTS" id="PR00778">
    <property type="entry name" value="HTHARSR"/>
</dbReference>
<dbReference type="InterPro" id="IPR001845">
    <property type="entry name" value="HTH_ArsR_DNA-bd_dom"/>
</dbReference>
<dbReference type="PANTHER" id="PTHR39168">
    <property type="entry name" value="TRANSCRIPTIONAL REGULATOR-RELATED"/>
    <property type="match status" value="1"/>
</dbReference>
<gene>
    <name evidence="3" type="ORF">SAMN05428971_1114</name>
</gene>
<protein>
    <submittedName>
        <fullName evidence="3">DNA-binding transcriptional regulator, ArsR family</fullName>
    </submittedName>
</protein>
<dbReference type="Gene3D" id="1.10.10.10">
    <property type="entry name" value="Winged helix-like DNA-binding domain superfamily/Winged helix DNA-binding domain"/>
    <property type="match status" value="1"/>
</dbReference>
<dbReference type="GO" id="GO:0032791">
    <property type="term" value="F:lead ion binding"/>
    <property type="evidence" value="ECO:0007669"/>
    <property type="project" value="TreeGrafter"/>
</dbReference>
<reference evidence="4" key="1">
    <citation type="submission" date="2016-10" db="EMBL/GenBank/DDBJ databases">
        <authorList>
            <person name="Varghese N."/>
            <person name="Submissions S."/>
        </authorList>
    </citation>
    <scope>NUCLEOTIDE SEQUENCE [LARGE SCALE GENOMIC DNA]</scope>
    <source>
        <strain evidence="4">OV426</strain>
    </source>
</reference>
<dbReference type="GO" id="GO:0097063">
    <property type="term" value="F:cadmium ion sensor activity"/>
    <property type="evidence" value="ECO:0007669"/>
    <property type="project" value="TreeGrafter"/>
</dbReference>
<feature type="region of interest" description="Disordered" evidence="1">
    <location>
        <begin position="242"/>
        <end position="265"/>
    </location>
</feature>
<dbReference type="Proteomes" id="UP000198968">
    <property type="component" value="Unassembled WGS sequence"/>
</dbReference>
<dbReference type="GO" id="GO:0003700">
    <property type="term" value="F:DNA-binding transcription factor activity"/>
    <property type="evidence" value="ECO:0007669"/>
    <property type="project" value="InterPro"/>
</dbReference>
<dbReference type="GO" id="GO:0003677">
    <property type="term" value="F:DNA binding"/>
    <property type="evidence" value="ECO:0007669"/>
    <property type="project" value="UniProtKB-KW"/>
</dbReference>
<dbReference type="EMBL" id="FOVG01000001">
    <property type="protein sequence ID" value="SFN34870.1"/>
    <property type="molecule type" value="Genomic_DNA"/>
</dbReference>
<organism evidence="3 4">
    <name type="scientific">Candidatus Pantoea varia</name>
    <dbReference type="NCBI Taxonomy" id="1881036"/>
    <lineage>
        <taxon>Bacteria</taxon>
        <taxon>Pseudomonadati</taxon>
        <taxon>Pseudomonadota</taxon>
        <taxon>Gammaproteobacteria</taxon>
        <taxon>Enterobacterales</taxon>
        <taxon>Erwiniaceae</taxon>
        <taxon>Pantoea</taxon>
    </lineage>
</organism>
<sequence length="265" mass="28375">MATPQLYNAPDDNDALEHAIVGVAAAMADASRVKMLSALMDGRAWTATELSAVTDVAPSTASAHLNRLINSGLIVCVAQGRHRYYRLTGSDIAALIENIMGVSWRRIAAPASTTPTSLRTARTCYDHLAGEVAVQIYAAMAQQGWITPEGSAVTPLGLQQFAALQIDLSQPGRRKACCGCLDWSERRFHLGGYAGAALLTAFDAQGWLTRQSGYREVAFTEAGVRHLRQVFDITLRGNSTPEFRAPLPPGATRGVSDCPESPFSA</sequence>
<evidence type="ECO:0000313" key="3">
    <source>
        <dbReference type="EMBL" id="SFN34870.1"/>
    </source>
</evidence>
<dbReference type="AlphaFoldDB" id="A0A1I4YBA8"/>